<protein>
    <submittedName>
        <fullName evidence="2">Uncharacterized protein</fullName>
    </submittedName>
</protein>
<evidence type="ECO:0000313" key="3">
    <source>
        <dbReference type="Proteomes" id="UP000518266"/>
    </source>
</evidence>
<feature type="region of interest" description="Disordered" evidence="1">
    <location>
        <begin position="1"/>
        <end position="70"/>
    </location>
</feature>
<keyword evidence="3" id="KW-1185">Reference proteome</keyword>
<evidence type="ECO:0000313" key="2">
    <source>
        <dbReference type="EMBL" id="KAF3851810.1"/>
    </source>
</evidence>
<dbReference type="AlphaFoldDB" id="A0A7J5YQX5"/>
<dbReference type="EMBL" id="JAAKFY010000009">
    <property type="protein sequence ID" value="KAF3851810.1"/>
    <property type="molecule type" value="Genomic_DNA"/>
</dbReference>
<sequence>MVEKVRQERERVMQQNQQERRERKNQIPKRKKGKLPSDFTSPSEETMLHKGKQKHRAEVQSPRSYGGRSFRRSTVFLQQLQHVIPGGNVEGLPSYCKGSLGLIQTLMAEMPKDTSTSGVKEPPIFPARSNS</sequence>
<gene>
    <name evidence="2" type="ORF">F7725_005165</name>
</gene>
<proteinExistence type="predicted"/>
<name>A0A7J5YQX5_DISMA</name>
<feature type="region of interest" description="Disordered" evidence="1">
    <location>
        <begin position="112"/>
        <end position="131"/>
    </location>
</feature>
<organism evidence="2 3">
    <name type="scientific">Dissostichus mawsoni</name>
    <name type="common">Antarctic cod</name>
    <dbReference type="NCBI Taxonomy" id="36200"/>
    <lineage>
        <taxon>Eukaryota</taxon>
        <taxon>Metazoa</taxon>
        <taxon>Chordata</taxon>
        <taxon>Craniata</taxon>
        <taxon>Vertebrata</taxon>
        <taxon>Euteleostomi</taxon>
        <taxon>Actinopterygii</taxon>
        <taxon>Neopterygii</taxon>
        <taxon>Teleostei</taxon>
        <taxon>Neoteleostei</taxon>
        <taxon>Acanthomorphata</taxon>
        <taxon>Eupercaria</taxon>
        <taxon>Perciformes</taxon>
        <taxon>Notothenioidei</taxon>
        <taxon>Nototheniidae</taxon>
        <taxon>Dissostichus</taxon>
    </lineage>
</organism>
<evidence type="ECO:0000256" key="1">
    <source>
        <dbReference type="SAM" id="MobiDB-lite"/>
    </source>
</evidence>
<feature type="compositionally biased region" description="Basic and acidic residues" evidence="1">
    <location>
        <begin position="1"/>
        <end position="25"/>
    </location>
</feature>
<dbReference type="Proteomes" id="UP000518266">
    <property type="component" value="Unassembled WGS sequence"/>
</dbReference>
<accession>A0A7J5YQX5</accession>
<reference evidence="2 3" key="1">
    <citation type="submission" date="2020-03" db="EMBL/GenBank/DDBJ databases">
        <title>Dissostichus mawsoni Genome sequencing and assembly.</title>
        <authorList>
            <person name="Park H."/>
        </authorList>
    </citation>
    <scope>NUCLEOTIDE SEQUENCE [LARGE SCALE GENOMIC DNA]</scope>
    <source>
        <strain evidence="2">DM0001</strain>
        <tissue evidence="2">Muscle</tissue>
    </source>
</reference>
<comment type="caution">
    <text evidence="2">The sequence shown here is derived from an EMBL/GenBank/DDBJ whole genome shotgun (WGS) entry which is preliminary data.</text>
</comment>